<comment type="domain">
    <text evidence="9">The C-terminal domain binds 2 Fe-S clusters but is otherwise mostly in an intrinsically disordered conformation.</text>
</comment>
<feature type="region of interest" description="Fe-S binding site A" evidence="9">
    <location>
        <begin position="205"/>
        <end position="221"/>
    </location>
</feature>
<feature type="binding site" evidence="9">
    <location>
        <position position="275"/>
    </location>
    <ligand>
        <name>[4Fe-4S] cluster</name>
        <dbReference type="ChEBI" id="CHEBI:49883"/>
    </ligand>
</feature>
<sequence>MTDTELGLLLIHPAVTTEPELLAKAVEEAAASGVQIADQFLITKINDKSVTVENEKYDAIYYLTPEENDSIKFPVTLIPVLADALKSNGRLYGLPDTYRLDALINGFTTVSEGKYHWIKSPVPQAVPLKAKSLGGGAAKKLPSFKRASQPVQITQDVEDEYEDDTINTKDKTKFFTNLHTATELIDEEDLVINSNDPTGITMITCGKTKTRRKKACKDCTCGMKEQEQQEIDQVRNNQETIVKFSDQELTEIDFTIEGKKLGGCNSCSLGDAFRCSGCPYLGLPAFKPGQKINIGSILDDI</sequence>
<keyword evidence="6 9" id="KW-0408">Iron</keyword>
<evidence type="ECO:0000313" key="12">
    <source>
        <dbReference type="EMBL" id="QLQ82015.1"/>
    </source>
</evidence>
<feature type="short sequence motif" description="Cx2C motif 1" evidence="9">
    <location>
        <begin position="264"/>
        <end position="267"/>
    </location>
</feature>
<comment type="domain">
    <text evidence="9">The N-terminal domain has structural similarity with S-adenosyl-L-methionine-dependent methyltransferases, but does not bind S-adenosyl-L-methionine. It is required for correct assembly of the 2 Fe-S clusters.</text>
</comment>
<comment type="cofactor">
    <cofactor evidence="1 9">
        <name>[4Fe-4S] cluster</name>
        <dbReference type="ChEBI" id="CHEBI:49883"/>
    </cofactor>
</comment>
<feature type="binding site" evidence="9">
    <location>
        <position position="267"/>
    </location>
    <ligand>
        <name>[4Fe-4S] cluster</name>
        <dbReference type="ChEBI" id="CHEBI:49883"/>
    </ligand>
</feature>
<accession>A0A7H9HZJ9</accession>
<dbReference type="InterPro" id="IPR031838">
    <property type="entry name" value="Dre2_N"/>
</dbReference>
<gene>
    <name evidence="12" type="ORF">HG537_0G02690</name>
</gene>
<dbReference type="HAMAP" id="MF_03115">
    <property type="entry name" value="Anamorsin"/>
    <property type="match status" value="1"/>
</dbReference>
<evidence type="ECO:0000259" key="10">
    <source>
        <dbReference type="Pfam" id="PF05093"/>
    </source>
</evidence>
<proteinExistence type="inferred from homology"/>
<dbReference type="InterPro" id="IPR046408">
    <property type="entry name" value="CIAPIN1"/>
</dbReference>
<evidence type="ECO:0000259" key="11">
    <source>
        <dbReference type="Pfam" id="PF16803"/>
    </source>
</evidence>
<dbReference type="EMBL" id="CP059273">
    <property type="protein sequence ID" value="QLQ82015.1"/>
    <property type="molecule type" value="Genomic_DNA"/>
</dbReference>
<keyword evidence="4 9" id="KW-0963">Cytoplasm</keyword>
<evidence type="ECO:0000256" key="1">
    <source>
        <dbReference type="ARBA" id="ARBA00001966"/>
    </source>
</evidence>
<feature type="binding site" evidence="9">
    <location>
        <position position="264"/>
    </location>
    <ligand>
        <name>[4Fe-4S] cluster</name>
        <dbReference type="ChEBI" id="CHEBI:49883"/>
    </ligand>
</feature>
<dbReference type="GO" id="GO:0016226">
    <property type="term" value="P:iron-sulfur cluster assembly"/>
    <property type="evidence" value="ECO:0007669"/>
    <property type="project" value="UniProtKB-UniRule"/>
</dbReference>
<keyword evidence="8 9" id="KW-0496">Mitochondrion</keyword>
<keyword evidence="3 9" id="KW-0004">4Fe-4S</keyword>
<feature type="binding site" evidence="9">
    <location>
        <position position="278"/>
    </location>
    <ligand>
        <name>[4Fe-4S] cluster</name>
        <dbReference type="ChEBI" id="CHEBI:49883"/>
    </ligand>
</feature>
<dbReference type="GO" id="GO:0009055">
    <property type="term" value="F:electron transfer activity"/>
    <property type="evidence" value="ECO:0007669"/>
    <property type="project" value="UniProtKB-UniRule"/>
</dbReference>
<comment type="caution">
    <text evidence="9">Lacks conserved residue(s) required for the propagation of feature annotation.</text>
</comment>
<organism evidence="12 13">
    <name type="scientific">Torulaspora globosa</name>
    <dbReference type="NCBI Taxonomy" id="48254"/>
    <lineage>
        <taxon>Eukaryota</taxon>
        <taxon>Fungi</taxon>
        <taxon>Dikarya</taxon>
        <taxon>Ascomycota</taxon>
        <taxon>Saccharomycotina</taxon>
        <taxon>Saccharomycetes</taxon>
        <taxon>Saccharomycetales</taxon>
        <taxon>Saccharomycetaceae</taxon>
        <taxon>Torulaspora</taxon>
    </lineage>
</organism>
<evidence type="ECO:0000256" key="7">
    <source>
        <dbReference type="ARBA" id="ARBA00023014"/>
    </source>
</evidence>
<feature type="short sequence motif" description="Cx2C motif 2" evidence="9">
    <location>
        <begin position="275"/>
        <end position="278"/>
    </location>
</feature>
<feature type="binding site" evidence="9">
    <location>
        <position position="221"/>
    </location>
    <ligand>
        <name>[2Fe-2S] cluster</name>
        <dbReference type="ChEBI" id="CHEBI:190135"/>
    </ligand>
</feature>
<dbReference type="OrthoDB" id="311633at2759"/>
<keyword evidence="13" id="KW-1185">Reference proteome</keyword>
<dbReference type="GO" id="GO:0051537">
    <property type="term" value="F:2 iron, 2 sulfur cluster binding"/>
    <property type="evidence" value="ECO:0007669"/>
    <property type="project" value="UniProtKB-UniRule"/>
</dbReference>
<dbReference type="InterPro" id="IPR007785">
    <property type="entry name" value="Anamorsin"/>
</dbReference>
<feature type="binding site" evidence="9">
    <location>
        <position position="205"/>
    </location>
    <ligand>
        <name>[2Fe-2S] cluster</name>
        <dbReference type="ChEBI" id="CHEBI:190135"/>
    </ligand>
</feature>
<evidence type="ECO:0000256" key="2">
    <source>
        <dbReference type="ARBA" id="ARBA00008169"/>
    </source>
</evidence>
<reference evidence="12 13" key="1">
    <citation type="submission" date="2020-06" db="EMBL/GenBank/DDBJ databases">
        <title>The yeast mating-type switching endonuclease HO is a domesticated member of an unorthodox homing genetic element family.</title>
        <authorList>
            <person name="Coughlan A.Y."/>
            <person name="Lombardi L."/>
            <person name="Braun-Galleani S."/>
            <person name="Martos A.R."/>
            <person name="Galeote V."/>
            <person name="Bigey F."/>
            <person name="Dequin S."/>
            <person name="Byrne K.P."/>
            <person name="Wolfe K.H."/>
        </authorList>
    </citation>
    <scope>NUCLEOTIDE SEQUENCE [LARGE SCALE GENOMIC DNA]</scope>
    <source>
        <strain evidence="12 13">CBS2947</strain>
    </source>
</reference>
<evidence type="ECO:0000256" key="5">
    <source>
        <dbReference type="ARBA" id="ARBA00022723"/>
    </source>
</evidence>
<keyword evidence="7 9" id="KW-0411">Iron-sulfur</keyword>
<dbReference type="PANTHER" id="PTHR13273">
    <property type="entry name" value="ANAMORSIN"/>
    <property type="match status" value="1"/>
</dbReference>
<protein>
    <submittedName>
        <fullName evidence="12">Uncharacterized protein</fullName>
    </submittedName>
</protein>
<feature type="region of interest" description="Fe-S binding site B" evidence="9">
    <location>
        <begin position="264"/>
        <end position="278"/>
    </location>
</feature>
<evidence type="ECO:0000256" key="8">
    <source>
        <dbReference type="ARBA" id="ARBA00023128"/>
    </source>
</evidence>
<feature type="binding site" evidence="9">
    <location>
        <position position="216"/>
    </location>
    <ligand>
        <name>[2Fe-2S] cluster</name>
        <dbReference type="ChEBI" id="CHEBI:190135"/>
    </ligand>
</feature>
<dbReference type="PANTHER" id="PTHR13273:SF14">
    <property type="entry name" value="ANAMORSIN"/>
    <property type="match status" value="1"/>
</dbReference>
<dbReference type="Pfam" id="PF16803">
    <property type="entry name" value="DRE2_N"/>
    <property type="match status" value="1"/>
</dbReference>
<dbReference type="AlphaFoldDB" id="A0A7H9HZJ9"/>
<evidence type="ECO:0000313" key="13">
    <source>
        <dbReference type="Proteomes" id="UP000510647"/>
    </source>
</evidence>
<dbReference type="Gene3D" id="3.40.50.11000">
    <property type="entry name" value="Fe-S cluster assembly protein Dre2, N-terminal domain"/>
    <property type="match status" value="1"/>
</dbReference>
<name>A0A7H9HZJ9_9SACH</name>
<comment type="domain">
    <text evidence="9">The twin Cx2C motifs are involved in the recognition by the mitochondrial MIA40-ERV1 disulfide relay system. The formation of 2 disulfide bonds in the Cx2C motifs through dithiol/disulfide exchange reactions effectively traps the protein in the mitochondrial intermembrane space.</text>
</comment>
<comment type="cofactor">
    <cofactor evidence="9">
        <name>[2Fe-2S] cluster</name>
        <dbReference type="ChEBI" id="CHEBI:190135"/>
    </cofactor>
</comment>
<evidence type="ECO:0000256" key="3">
    <source>
        <dbReference type="ARBA" id="ARBA00022485"/>
    </source>
</evidence>
<dbReference type="Proteomes" id="UP000510647">
    <property type="component" value="Chromosome 7"/>
</dbReference>
<dbReference type="GO" id="GO:0051539">
    <property type="term" value="F:4 iron, 4 sulfur cluster binding"/>
    <property type="evidence" value="ECO:0007669"/>
    <property type="project" value="UniProtKB-KW"/>
</dbReference>
<evidence type="ECO:0000256" key="6">
    <source>
        <dbReference type="ARBA" id="ARBA00023004"/>
    </source>
</evidence>
<dbReference type="Pfam" id="PF05093">
    <property type="entry name" value="CIAPIN1"/>
    <property type="match status" value="1"/>
</dbReference>
<feature type="domain" description="Anamorsin C-terminal" evidence="10">
    <location>
        <begin position="201"/>
        <end position="294"/>
    </location>
</feature>
<comment type="similarity">
    <text evidence="2 9">Belongs to the anamorsin family.</text>
</comment>
<keyword evidence="9" id="KW-0001">2Fe-2S</keyword>
<keyword evidence="5 9" id="KW-0479">Metal-binding</keyword>
<evidence type="ECO:0000256" key="4">
    <source>
        <dbReference type="ARBA" id="ARBA00022490"/>
    </source>
</evidence>
<dbReference type="GO" id="GO:0046872">
    <property type="term" value="F:metal ion binding"/>
    <property type="evidence" value="ECO:0007669"/>
    <property type="project" value="UniProtKB-KW"/>
</dbReference>
<comment type="subcellular location">
    <subcellularLocation>
        <location evidence="9">Cytoplasm</location>
    </subcellularLocation>
    <subcellularLocation>
        <location evidence="9">Mitochondrion intermembrane space</location>
    </subcellularLocation>
</comment>
<feature type="binding site" evidence="9">
    <location>
        <position position="219"/>
    </location>
    <ligand>
        <name>[2Fe-2S] cluster</name>
        <dbReference type="ChEBI" id="CHEBI:190135"/>
    </ligand>
</feature>
<evidence type="ECO:0000256" key="9">
    <source>
        <dbReference type="HAMAP-Rule" id="MF_03115"/>
    </source>
</evidence>
<dbReference type="GO" id="GO:0005758">
    <property type="term" value="C:mitochondrial intermembrane space"/>
    <property type="evidence" value="ECO:0007669"/>
    <property type="project" value="UniProtKB-SubCell"/>
</dbReference>
<feature type="domain" description="Fe-S cluster assembly protein Dre2 N-terminal" evidence="11">
    <location>
        <begin position="7"/>
        <end position="129"/>
    </location>
</feature>